<name>A0A6H1ZN86_9ZZZZ</name>
<evidence type="ECO:0000259" key="1">
    <source>
        <dbReference type="Pfam" id="PF03161"/>
    </source>
</evidence>
<dbReference type="EMBL" id="MT144110">
    <property type="protein sequence ID" value="QJA48939.1"/>
    <property type="molecule type" value="Genomic_DNA"/>
</dbReference>
<dbReference type="InterPro" id="IPR027434">
    <property type="entry name" value="Homing_endonucl"/>
</dbReference>
<keyword evidence="2" id="KW-0255">Endonuclease</keyword>
<protein>
    <submittedName>
        <fullName evidence="2">Putative homing endonuclease</fullName>
    </submittedName>
</protein>
<organism evidence="2">
    <name type="scientific">viral metagenome</name>
    <dbReference type="NCBI Taxonomy" id="1070528"/>
    <lineage>
        <taxon>unclassified sequences</taxon>
        <taxon>metagenomes</taxon>
        <taxon>organismal metagenomes</taxon>
    </lineage>
</organism>
<dbReference type="EMBL" id="MT144860">
    <property type="protein sequence ID" value="QJI00552.1"/>
    <property type="molecule type" value="Genomic_DNA"/>
</dbReference>
<sequence length="273" mass="31744">MNKDIRGVLIGMVFGDAYLGVGLRNNGCFRSEMRIVHSIAQKDYCEHKAALLRKHLNRHFNVNIGKNGPGGRYKAANFTVSHPYFKQLKRWLYPRGIKTYTRKALDMITPEGIAMWYMDDGHPRTNTNRDGWIKSVSTDIHTMCSETEASIIKDFFSETYGIEFNIRCDPRRPKEKQFFIQANTAASKEFAGLVQPYIIPSMLYKLAHVAYLDSHERQTPVGECKSCGKVVYEMRRRNLCTSCYSRWHYQNIARFRDNRKPSNRGFYKGRVMI</sequence>
<dbReference type="InterPro" id="IPR004860">
    <property type="entry name" value="LAGLIDADG_dom"/>
</dbReference>
<evidence type="ECO:0000313" key="2">
    <source>
        <dbReference type="EMBL" id="QJA48939.1"/>
    </source>
</evidence>
<dbReference type="SUPFAM" id="SSF55608">
    <property type="entry name" value="Homing endonucleases"/>
    <property type="match status" value="1"/>
</dbReference>
<dbReference type="AlphaFoldDB" id="A0A6H1ZN86"/>
<keyword evidence="2" id="KW-0540">Nuclease</keyword>
<accession>A0A6H1ZN86</accession>
<keyword evidence="2" id="KW-0378">Hydrolase</keyword>
<feature type="domain" description="Homing endonuclease LAGLIDADG" evidence="1">
    <location>
        <begin position="6"/>
        <end position="190"/>
    </location>
</feature>
<gene>
    <name evidence="2" type="ORF">TM448A01197_0006</name>
    <name evidence="3" type="ORF">TM448B01993_0006</name>
</gene>
<dbReference type="Pfam" id="PF03161">
    <property type="entry name" value="LAGLIDADG_2"/>
    <property type="match status" value="1"/>
</dbReference>
<dbReference type="Gene3D" id="3.10.28.10">
    <property type="entry name" value="Homing endonucleases"/>
    <property type="match status" value="2"/>
</dbReference>
<dbReference type="GO" id="GO:0004519">
    <property type="term" value="F:endonuclease activity"/>
    <property type="evidence" value="ECO:0007669"/>
    <property type="project" value="UniProtKB-KW"/>
</dbReference>
<proteinExistence type="predicted"/>
<reference evidence="2" key="1">
    <citation type="submission" date="2020-03" db="EMBL/GenBank/DDBJ databases">
        <title>The deep terrestrial virosphere.</title>
        <authorList>
            <person name="Holmfeldt K."/>
            <person name="Nilsson E."/>
            <person name="Simone D."/>
            <person name="Lopez-Fernandez M."/>
            <person name="Wu X."/>
            <person name="de Brujin I."/>
            <person name="Lundin D."/>
            <person name="Andersson A."/>
            <person name="Bertilsson S."/>
            <person name="Dopson M."/>
        </authorList>
    </citation>
    <scope>NUCLEOTIDE SEQUENCE</scope>
    <source>
        <strain evidence="2">TM448A01197</strain>
        <strain evidence="3">TM448B01993</strain>
    </source>
</reference>
<evidence type="ECO:0000313" key="3">
    <source>
        <dbReference type="EMBL" id="QJI00552.1"/>
    </source>
</evidence>